<accession>A0A7J6WWT6</accession>
<protein>
    <submittedName>
        <fullName evidence="1">Uncharacterized protein</fullName>
    </submittedName>
</protein>
<gene>
    <name evidence="1" type="ORF">FRX31_008520</name>
</gene>
<dbReference type="EMBL" id="JABWDY010008828">
    <property type="protein sequence ID" value="KAF5201894.1"/>
    <property type="molecule type" value="Genomic_DNA"/>
</dbReference>
<comment type="caution">
    <text evidence="1">The sequence shown here is derived from an EMBL/GenBank/DDBJ whole genome shotgun (WGS) entry which is preliminary data.</text>
</comment>
<proteinExistence type="predicted"/>
<sequence length="130" mass="15020">MWFAIIGRTWEVVERHKCSFSISYTNCEFLCSGIPFPQPIANQNNMVGLYLPCYGIFRNWIEEFTTQNAPLMLPDFQAGIKEVLLHVELLYLKKKNFPIRLLDLGPENERQSWILLITSSPCRGIEAPVV</sequence>
<reference evidence="1 2" key="1">
    <citation type="submission" date="2020-06" db="EMBL/GenBank/DDBJ databases">
        <title>Transcriptomic and genomic resources for Thalictrum thalictroides and T. hernandezii: Facilitating candidate gene discovery in an emerging model plant lineage.</title>
        <authorList>
            <person name="Arias T."/>
            <person name="Riano-Pachon D.M."/>
            <person name="Di Stilio V.S."/>
        </authorList>
    </citation>
    <scope>NUCLEOTIDE SEQUENCE [LARGE SCALE GENOMIC DNA]</scope>
    <source>
        <strain evidence="2">cv. WT478/WT964</strain>
        <tissue evidence="1">Leaves</tissue>
    </source>
</reference>
<organism evidence="1 2">
    <name type="scientific">Thalictrum thalictroides</name>
    <name type="common">Rue-anemone</name>
    <name type="synonym">Anemone thalictroides</name>
    <dbReference type="NCBI Taxonomy" id="46969"/>
    <lineage>
        <taxon>Eukaryota</taxon>
        <taxon>Viridiplantae</taxon>
        <taxon>Streptophyta</taxon>
        <taxon>Embryophyta</taxon>
        <taxon>Tracheophyta</taxon>
        <taxon>Spermatophyta</taxon>
        <taxon>Magnoliopsida</taxon>
        <taxon>Ranunculales</taxon>
        <taxon>Ranunculaceae</taxon>
        <taxon>Thalictroideae</taxon>
        <taxon>Thalictrum</taxon>
    </lineage>
</organism>
<keyword evidence="2" id="KW-1185">Reference proteome</keyword>
<dbReference type="OrthoDB" id="10643206at2759"/>
<dbReference type="Proteomes" id="UP000554482">
    <property type="component" value="Unassembled WGS sequence"/>
</dbReference>
<evidence type="ECO:0000313" key="2">
    <source>
        <dbReference type="Proteomes" id="UP000554482"/>
    </source>
</evidence>
<dbReference type="AlphaFoldDB" id="A0A7J6WWT6"/>
<name>A0A7J6WWT6_THATH</name>
<evidence type="ECO:0000313" key="1">
    <source>
        <dbReference type="EMBL" id="KAF5201894.1"/>
    </source>
</evidence>